<dbReference type="Pfam" id="PF12796">
    <property type="entry name" value="Ank_2"/>
    <property type="match status" value="2"/>
</dbReference>
<feature type="repeat" description="ANK" evidence="1">
    <location>
        <begin position="353"/>
        <end position="388"/>
    </location>
</feature>
<dbReference type="PROSITE" id="PS50297">
    <property type="entry name" value="ANK_REP_REGION"/>
    <property type="match status" value="2"/>
</dbReference>
<dbReference type="SMART" id="SM00248">
    <property type="entry name" value="ANK"/>
    <property type="match status" value="8"/>
</dbReference>
<dbReference type="GeneID" id="112694444"/>
<dbReference type="Gene3D" id="1.25.40.20">
    <property type="entry name" value="Ankyrin repeat-containing domain"/>
    <property type="match status" value="5"/>
</dbReference>
<dbReference type="AlphaFoldDB" id="A0A8B8GTS6"/>
<keyword evidence="1" id="KW-0040">ANK repeat</keyword>
<evidence type="ECO:0000313" key="3">
    <source>
        <dbReference type="Proteomes" id="UP000694846"/>
    </source>
</evidence>
<dbReference type="OrthoDB" id="432281at2759"/>
<dbReference type="Pfam" id="PF13857">
    <property type="entry name" value="Ank_5"/>
    <property type="match status" value="1"/>
</dbReference>
<feature type="compositionally biased region" description="Basic and acidic residues" evidence="2">
    <location>
        <begin position="528"/>
        <end position="546"/>
    </location>
</feature>
<keyword evidence="3" id="KW-1185">Reference proteome</keyword>
<proteinExistence type="predicted"/>
<feature type="region of interest" description="Disordered" evidence="2">
    <location>
        <begin position="514"/>
        <end position="546"/>
    </location>
</feature>
<accession>A0A8B8GTS6</accession>
<dbReference type="Proteomes" id="UP000694846">
    <property type="component" value="Unplaced"/>
</dbReference>
<dbReference type="InterPro" id="IPR007858">
    <property type="entry name" value="Dpy-30_motif"/>
</dbReference>
<gene>
    <name evidence="4" type="primary">LOC112694444</name>
</gene>
<protein>
    <submittedName>
        <fullName evidence="4">Uncharacterized protein LOC112694444</fullName>
    </submittedName>
</protein>
<dbReference type="Gene3D" id="1.20.890.10">
    <property type="entry name" value="cAMP-dependent protein kinase regulatory subunit, dimerization-anchoring domain"/>
    <property type="match status" value="1"/>
</dbReference>
<dbReference type="Pfam" id="PF05186">
    <property type="entry name" value="Dpy-30"/>
    <property type="match status" value="1"/>
</dbReference>
<dbReference type="InterPro" id="IPR002110">
    <property type="entry name" value="Ankyrin_rpt"/>
</dbReference>
<dbReference type="PROSITE" id="PS50088">
    <property type="entry name" value="ANK_REPEAT"/>
    <property type="match status" value="2"/>
</dbReference>
<sequence length="1206" mass="138076">MKSIVQKRQKNLSKNVLFGLGPNMCYVNYNPPRILPMNQYQIKKLIKEGNVQSLEEMLLNGEGYKLIGHYSVNPKIKIFLQSVPIYIARIDMLQDSACKGNLRDMQVLLKNGNSTRNIYKITPTKLVCSKDLNGVTVLHKAVYYDFLDIIEWLVKNYPQTVHIKDKTLRIPLHYICSCSEVTRIWDLMLEAGADPNTLDINNKTPLYYLEYSENITLPNNSKSECLDQDVPIKLSNIRIWIHERNIKQLAKVIWSGNGDKLLTETSKQTSVNKFLKAVPHIMGIIKEIHKAVIDDNLTLLKKLNREPVPEDILSSKDKNGLNPLHKATGLGRLEIVDFILSKNSKIVNMRDNDGRTPLHYVFIAPSKNITPIYNRLIKAGANENLIDKNGRTPKSDGVKINDFPIDLLTVLPKAPRIASEFPASWDWNIFNDNINKDKSVNKSKIKSMSIEDSRANVLPTSTALKDITKNSVDINNKQNINIENTNNVENVFKCEDKEKKHYENENKDHISLYPKSELENISHNSDNVYKKEDKEKKNYENEKKDHVPLYTKSEPENINHNVYNNEIKENNDPGNKDKNYSFLHTSSKGEDICDKSDTVSKSNNFTLGEVRQALNNGMLDDILPMGGPVYRVNSSKDTNNIGLFVNDSQERQNSAQKIVNKGDLNKIADYILNGKYEKFMTLKSDMIEVQDFLDKIPFYVNKIDQIHRCCAIGDLDGLTQVLDRRKFCLARESKSGLGLTPLHIAVIYEQLDVFEYLANNFPETLKLTDSNGWTPVDYAKFMPNKTFLDKYLETASHFEVLQTDYHTPLNVRNNDAIFEPKKIRNALGYTMDVKKISDIEMDESSNGSGKLLSTVMSPSKFTVEDREYLTKAIGKPLTSGLNELIKRRPSNPTLYLAEHLTNHFDDLQSDQESEVLSPDDQLQGMLIDDRSLLGGNVSKPWDLFSNYYPEFKIISRDEFGMSMIHYAASRTHNRNAFFQLLQELDVNIGLRDENYRTPRDIAMSSNIRENVKIIDKYVVHIIARGECNKVIQLLLEGYNHILDLDTDKDILTLPSSRGHSHITTILQCIPMFEEKRKQLHIAIRFGAQSQVEDILQERNDESVMLAMAKNERSRCSLHIAVLSQNEKIVRFLAKNFPSTLTVLDNIERTALHYAMSVDQVEVMSTILIGCGAKRTAKDLKGRQPSYYFMNKFDIQKLREEENELRL</sequence>
<dbReference type="CDD" id="cd22958">
    <property type="entry name" value="DD_DPY30_SDC1-like"/>
    <property type="match status" value="1"/>
</dbReference>
<dbReference type="RefSeq" id="XP_025425692.1">
    <property type="nucleotide sequence ID" value="XM_025569907.1"/>
</dbReference>
<dbReference type="InterPro" id="IPR036770">
    <property type="entry name" value="Ankyrin_rpt-contain_sf"/>
</dbReference>
<feature type="repeat" description="ANK" evidence="1">
    <location>
        <begin position="319"/>
        <end position="351"/>
    </location>
</feature>
<dbReference type="PANTHER" id="PTHR24172:SF4">
    <property type="entry name" value="ANK_REP_REGION DOMAIN-CONTAINING PROTEIN"/>
    <property type="match status" value="1"/>
</dbReference>
<name>A0A8B8GTS6_9HEMI</name>
<dbReference type="PANTHER" id="PTHR24172">
    <property type="entry name" value="ANK_REP_REGION DOMAIN-CONTAINING PROTEIN"/>
    <property type="match status" value="1"/>
</dbReference>
<reference evidence="4" key="1">
    <citation type="submission" date="2025-08" db="UniProtKB">
        <authorList>
            <consortium name="RefSeq"/>
        </authorList>
    </citation>
    <scope>IDENTIFICATION</scope>
    <source>
        <tissue evidence="4">Whole body</tissue>
    </source>
</reference>
<evidence type="ECO:0000313" key="4">
    <source>
        <dbReference type="RefSeq" id="XP_025425692.1"/>
    </source>
</evidence>
<evidence type="ECO:0000256" key="2">
    <source>
        <dbReference type="SAM" id="MobiDB-lite"/>
    </source>
</evidence>
<evidence type="ECO:0000256" key="1">
    <source>
        <dbReference type="PROSITE-ProRule" id="PRU00023"/>
    </source>
</evidence>
<dbReference type="SUPFAM" id="SSF48403">
    <property type="entry name" value="Ankyrin repeat"/>
    <property type="match status" value="3"/>
</dbReference>
<organism evidence="3 4">
    <name type="scientific">Sipha flava</name>
    <name type="common">yellow sugarcane aphid</name>
    <dbReference type="NCBI Taxonomy" id="143950"/>
    <lineage>
        <taxon>Eukaryota</taxon>
        <taxon>Metazoa</taxon>
        <taxon>Ecdysozoa</taxon>
        <taxon>Arthropoda</taxon>
        <taxon>Hexapoda</taxon>
        <taxon>Insecta</taxon>
        <taxon>Pterygota</taxon>
        <taxon>Neoptera</taxon>
        <taxon>Paraneoptera</taxon>
        <taxon>Hemiptera</taxon>
        <taxon>Sternorrhyncha</taxon>
        <taxon>Aphidomorpha</taxon>
        <taxon>Aphidoidea</taxon>
        <taxon>Aphididae</taxon>
        <taxon>Sipha</taxon>
    </lineage>
</organism>